<dbReference type="PANTHER" id="PTHR11803">
    <property type="entry name" value="2-IMINOBUTANOATE/2-IMINOPROPANOATE DEAMINASE RIDA"/>
    <property type="match status" value="1"/>
</dbReference>
<name>A0A061B579_RHOTO</name>
<dbReference type="PANTHER" id="PTHR11803:SF42">
    <property type="entry name" value="MMF1"/>
    <property type="match status" value="1"/>
</dbReference>
<gene>
    <name evidence="1" type="ORF">RHTO0S_06e10616g</name>
</gene>
<dbReference type="InterPro" id="IPR006175">
    <property type="entry name" value="YjgF/YER057c/UK114"/>
</dbReference>
<dbReference type="EMBL" id="LK052941">
    <property type="protein sequence ID" value="CDR42173.1"/>
    <property type="molecule type" value="Genomic_DNA"/>
</dbReference>
<dbReference type="CDD" id="cd00448">
    <property type="entry name" value="YjgF_YER057c_UK114_family"/>
    <property type="match status" value="1"/>
</dbReference>
<reference evidence="1" key="1">
    <citation type="journal article" date="2014" name="Genome Announc.">
        <title>Draft genome sequence of Rhodosporidium toruloides CECT1137, an oleaginous yeast of biotechnological interest.</title>
        <authorList>
            <person name="Morin N."/>
            <person name="Calcas X."/>
            <person name="Devillers H."/>
            <person name="Durrens P."/>
            <person name="Sherman D.J."/>
            <person name="Nicaud J.-M."/>
            <person name="Neuveglise C."/>
        </authorList>
    </citation>
    <scope>NUCLEOTIDE SEQUENCE</scope>
    <source>
        <strain evidence="1">CECT1137</strain>
    </source>
</reference>
<dbReference type="InterPro" id="IPR035959">
    <property type="entry name" value="RutC-like_sf"/>
</dbReference>
<dbReference type="GO" id="GO:0005829">
    <property type="term" value="C:cytosol"/>
    <property type="evidence" value="ECO:0007669"/>
    <property type="project" value="TreeGrafter"/>
</dbReference>
<dbReference type="OrthoDB" id="309640at2759"/>
<dbReference type="GO" id="GO:0019239">
    <property type="term" value="F:deaminase activity"/>
    <property type="evidence" value="ECO:0007669"/>
    <property type="project" value="TreeGrafter"/>
</dbReference>
<dbReference type="Pfam" id="PF01042">
    <property type="entry name" value="Ribonuc_L-PSP"/>
    <property type="match status" value="1"/>
</dbReference>
<evidence type="ECO:0000313" key="1">
    <source>
        <dbReference type="EMBL" id="CDR42173.1"/>
    </source>
</evidence>
<organism evidence="1">
    <name type="scientific">Rhodotorula toruloides</name>
    <name type="common">Yeast</name>
    <name type="synonym">Rhodosporidium toruloides</name>
    <dbReference type="NCBI Taxonomy" id="5286"/>
    <lineage>
        <taxon>Eukaryota</taxon>
        <taxon>Fungi</taxon>
        <taxon>Dikarya</taxon>
        <taxon>Basidiomycota</taxon>
        <taxon>Pucciniomycotina</taxon>
        <taxon>Microbotryomycetes</taxon>
        <taxon>Sporidiobolales</taxon>
        <taxon>Sporidiobolaceae</taxon>
        <taxon>Rhodotorula</taxon>
    </lineage>
</organism>
<proteinExistence type="predicted"/>
<sequence>MPVITGGPGVPKAAPFLSPAILHSDSNTLYLSGQCGVDLEGNFIEGSVADRTKQTMRNIAAVLKAAGMGLEDIVSTTIYLSAYTKDFETMNKAYVESFPPGMALPARTCIGVAALPKGTDVTCIAVKKQKSKL</sequence>
<accession>A0A061B579</accession>
<dbReference type="Gene3D" id="3.30.1330.40">
    <property type="entry name" value="RutC-like"/>
    <property type="match status" value="1"/>
</dbReference>
<dbReference type="GO" id="GO:0005739">
    <property type="term" value="C:mitochondrion"/>
    <property type="evidence" value="ECO:0007669"/>
    <property type="project" value="TreeGrafter"/>
</dbReference>
<protein>
    <submittedName>
        <fullName evidence="1">RHTO0S06e10616g1_1</fullName>
    </submittedName>
</protein>
<dbReference type="AlphaFoldDB" id="A0A061B579"/>
<dbReference type="SUPFAM" id="SSF55298">
    <property type="entry name" value="YjgF-like"/>
    <property type="match status" value="1"/>
</dbReference>